<dbReference type="VEuPathDB" id="TrichDB:TRFO_16778"/>
<dbReference type="GO" id="GO:0000981">
    <property type="term" value="F:DNA-binding transcription factor activity, RNA polymerase II-specific"/>
    <property type="evidence" value="ECO:0007669"/>
    <property type="project" value="TreeGrafter"/>
</dbReference>
<feature type="domain" description="Myb-like" evidence="3">
    <location>
        <begin position="105"/>
        <end position="156"/>
    </location>
</feature>
<dbReference type="PANTHER" id="PTHR45614:SF69">
    <property type="entry name" value="CHROMOSOME UNDETERMINED SCAFFOLD_38, WHOLE GENOME SHOTGUN SEQUENCE"/>
    <property type="match status" value="1"/>
</dbReference>
<dbReference type="InterPro" id="IPR001005">
    <property type="entry name" value="SANT/Myb"/>
</dbReference>
<dbReference type="GO" id="GO:0000978">
    <property type="term" value="F:RNA polymerase II cis-regulatory region sequence-specific DNA binding"/>
    <property type="evidence" value="ECO:0007669"/>
    <property type="project" value="TreeGrafter"/>
</dbReference>
<dbReference type="InterPro" id="IPR009057">
    <property type="entry name" value="Homeodomain-like_sf"/>
</dbReference>
<evidence type="ECO:0000259" key="4">
    <source>
        <dbReference type="PROSITE" id="PS51294"/>
    </source>
</evidence>
<feature type="region of interest" description="Disordered" evidence="1">
    <location>
        <begin position="93"/>
        <end position="112"/>
    </location>
</feature>
<accession>A0A1J4KPH6</accession>
<dbReference type="GeneID" id="94833889"/>
<dbReference type="SUPFAM" id="SSF46689">
    <property type="entry name" value="Homeodomain-like"/>
    <property type="match status" value="1"/>
</dbReference>
<dbReference type="Proteomes" id="UP000179807">
    <property type="component" value="Unassembled WGS sequence"/>
</dbReference>
<dbReference type="CDD" id="cd00167">
    <property type="entry name" value="SANT"/>
    <property type="match status" value="2"/>
</dbReference>
<evidence type="ECO:0000256" key="1">
    <source>
        <dbReference type="SAM" id="MobiDB-lite"/>
    </source>
</evidence>
<keyword evidence="7" id="KW-1185">Reference proteome</keyword>
<evidence type="ECO:0008006" key="8">
    <source>
        <dbReference type="Google" id="ProtNLM"/>
    </source>
</evidence>
<feature type="compositionally biased region" description="Low complexity" evidence="1">
    <location>
        <begin position="93"/>
        <end position="108"/>
    </location>
</feature>
<sequence length="319" mass="37541">MFSILLFIFFTFHIIHSQLVYSLHYLIFLFGIKTKKKKKKKNKYYFTKMMTKNSFEILDSPLSSPLMLGQQELQQVFERQTFVQNNQIQIQNQNQNKNKNKKQQQQQQHRQKFSRVEDQILLSLVTKYGSNNWEEISRQMINRAPKQCRDHYINFLMPCYSKLPFTTQEDAIIHAKFIEFGPKWTKMSAFLPGRSPNSIKNRWNYFISKHIPSDDLAHLCSFKKSSNSPNSSCSSSSAPSAFHSEMSSPLDSKSSSFQETTQINNTNDQYLEILESSIIEISNVSFDELFNENFMNSFDNAFNDDFSNEYFYSEEYEAL</sequence>
<feature type="domain" description="Myb-like" evidence="3">
    <location>
        <begin position="157"/>
        <end position="207"/>
    </location>
</feature>
<dbReference type="VEuPathDB" id="TrichDB:TRFO_16777"/>
<keyword evidence="2" id="KW-0472">Membrane</keyword>
<reference evidence="5" key="1">
    <citation type="submission" date="2016-10" db="EMBL/GenBank/DDBJ databases">
        <authorList>
            <person name="de Groot N.N."/>
        </authorList>
    </citation>
    <scope>NUCLEOTIDE SEQUENCE [LARGE SCALE GENOMIC DNA]</scope>
    <source>
        <strain evidence="5">K</strain>
    </source>
</reference>
<gene>
    <name evidence="5" type="ORF">TRFO_16777</name>
    <name evidence="6" type="ORF">TRFO_16778</name>
</gene>
<keyword evidence="2" id="KW-0812">Transmembrane</keyword>
<evidence type="ECO:0000313" key="7">
    <source>
        <dbReference type="Proteomes" id="UP000179807"/>
    </source>
</evidence>
<dbReference type="SMART" id="SM00717">
    <property type="entry name" value="SANT"/>
    <property type="match status" value="2"/>
</dbReference>
<dbReference type="EMBL" id="MLAK01000546">
    <property type="protein sequence ID" value="OHT13209.1"/>
    <property type="molecule type" value="Genomic_DNA"/>
</dbReference>
<dbReference type="InterPro" id="IPR050560">
    <property type="entry name" value="MYB_TF"/>
</dbReference>
<evidence type="ECO:0000256" key="2">
    <source>
        <dbReference type="SAM" id="Phobius"/>
    </source>
</evidence>
<dbReference type="PROSITE" id="PS50090">
    <property type="entry name" value="MYB_LIKE"/>
    <property type="match status" value="2"/>
</dbReference>
<proteinExistence type="predicted"/>
<dbReference type="Gene3D" id="1.10.10.60">
    <property type="entry name" value="Homeodomain-like"/>
    <property type="match status" value="2"/>
</dbReference>
<dbReference type="RefSeq" id="XP_068366345.1">
    <property type="nucleotide sequence ID" value="XM_068499185.1"/>
</dbReference>
<evidence type="ECO:0000313" key="5">
    <source>
        <dbReference type="EMBL" id="OHT13209.1"/>
    </source>
</evidence>
<dbReference type="EMBL" id="MLAK01000546">
    <property type="protein sequence ID" value="OHT13210.1"/>
    <property type="molecule type" value="Genomic_DNA"/>
</dbReference>
<protein>
    <recommendedName>
        <fullName evidence="8">Myb-like DNA-binding domain containing protein</fullName>
    </recommendedName>
</protein>
<evidence type="ECO:0000259" key="3">
    <source>
        <dbReference type="PROSITE" id="PS50090"/>
    </source>
</evidence>
<keyword evidence="2" id="KW-1133">Transmembrane helix</keyword>
<evidence type="ECO:0000313" key="6">
    <source>
        <dbReference type="EMBL" id="OHT13210.1"/>
    </source>
</evidence>
<feature type="domain" description="HTH myb-type" evidence="4">
    <location>
        <begin position="162"/>
        <end position="211"/>
    </location>
</feature>
<dbReference type="PANTHER" id="PTHR45614">
    <property type="entry name" value="MYB PROTEIN-RELATED"/>
    <property type="match status" value="1"/>
</dbReference>
<reference evidence="7" key="2">
    <citation type="submission" date="2016-10" db="EMBL/GenBank/DDBJ databases">
        <authorList>
            <person name="Benchimol M."/>
            <person name="Almeida L.G."/>
            <person name="Vasconcelos A.T."/>
            <person name="Perreira-Neves A."/>
            <person name="Rosa I.A."/>
            <person name="Tasca T."/>
            <person name="Bogo M.R."/>
            <person name="de Souza W."/>
        </authorList>
    </citation>
    <scope>NUCLEOTIDE SEQUENCE [LARGE SCALE GENOMIC DNA]</scope>
    <source>
        <strain evidence="7">K</strain>
    </source>
</reference>
<dbReference type="InterPro" id="IPR017930">
    <property type="entry name" value="Myb_dom"/>
</dbReference>
<feature type="transmembrane region" description="Helical" evidence="2">
    <location>
        <begin position="6"/>
        <end position="32"/>
    </location>
</feature>
<dbReference type="Pfam" id="PF00249">
    <property type="entry name" value="Myb_DNA-binding"/>
    <property type="match status" value="2"/>
</dbReference>
<comment type="caution">
    <text evidence="5">The sequence shown here is derived from an EMBL/GenBank/DDBJ whole genome shotgun (WGS) entry which is preliminary data.</text>
</comment>
<dbReference type="PROSITE" id="PS51294">
    <property type="entry name" value="HTH_MYB"/>
    <property type="match status" value="2"/>
</dbReference>
<organism evidence="5 7">
    <name type="scientific">Tritrichomonas foetus</name>
    <dbReference type="NCBI Taxonomy" id="1144522"/>
    <lineage>
        <taxon>Eukaryota</taxon>
        <taxon>Metamonada</taxon>
        <taxon>Parabasalia</taxon>
        <taxon>Tritrichomonadida</taxon>
        <taxon>Tritrichomonadidae</taxon>
        <taxon>Tritrichomonas</taxon>
    </lineage>
</organism>
<dbReference type="AlphaFoldDB" id="A0A1J4KPH6"/>
<feature type="domain" description="HTH myb-type" evidence="4">
    <location>
        <begin position="110"/>
        <end position="160"/>
    </location>
</feature>
<dbReference type="GO" id="GO:0005634">
    <property type="term" value="C:nucleus"/>
    <property type="evidence" value="ECO:0007669"/>
    <property type="project" value="TreeGrafter"/>
</dbReference>
<name>A0A1J4KPH6_9EUKA</name>